<dbReference type="GO" id="GO:0005886">
    <property type="term" value="C:plasma membrane"/>
    <property type="evidence" value="ECO:0007669"/>
    <property type="project" value="UniProtKB-SubCell"/>
</dbReference>
<keyword evidence="7 16" id="KW-0997">Cell inner membrane</keyword>
<keyword evidence="13 19" id="KW-1133">Transmembrane helix</keyword>
<evidence type="ECO:0000256" key="19">
    <source>
        <dbReference type="SAM" id="Phobius"/>
    </source>
</evidence>
<comment type="subcellular location">
    <subcellularLocation>
        <location evidence="2 16">Cell inner membrane</location>
        <topology evidence="2 16">Multi-pass membrane protein</topology>
    </subcellularLocation>
</comment>
<keyword evidence="21" id="KW-1185">Reference proteome</keyword>
<dbReference type="CDD" id="cd03494">
    <property type="entry name" value="SQR_TypeC_SdhD"/>
    <property type="match status" value="1"/>
</dbReference>
<dbReference type="GO" id="GO:0006099">
    <property type="term" value="P:tricarboxylic acid cycle"/>
    <property type="evidence" value="ECO:0007669"/>
    <property type="project" value="UniProtKB-UniRule"/>
</dbReference>
<dbReference type="AlphaFoldDB" id="A0A4Z0WC12"/>
<comment type="function">
    <text evidence="1 16">Membrane-anchoring subunit of succinate dehydrogenase (SDH).</text>
</comment>
<accession>A0A4Z0WC12</accession>
<dbReference type="NCBIfam" id="TIGR02968">
    <property type="entry name" value="succ_dehyd_anc"/>
    <property type="match status" value="1"/>
</dbReference>
<feature type="binding site" description="axial binding residue" evidence="18">
    <location>
        <position position="71"/>
    </location>
    <ligand>
        <name>heme</name>
        <dbReference type="ChEBI" id="CHEBI:30413"/>
        <note>ligand shared with second transmembrane subunit</note>
    </ligand>
    <ligandPart>
        <name>Fe</name>
        <dbReference type="ChEBI" id="CHEBI:18248"/>
    </ligandPart>
</feature>
<evidence type="ECO:0000256" key="18">
    <source>
        <dbReference type="PIRSR" id="PIRSR000169-2"/>
    </source>
</evidence>
<keyword evidence="11 18" id="KW-0479">Metal-binding</keyword>
<comment type="caution">
    <text evidence="20">The sequence shown here is derived from an EMBL/GenBank/DDBJ whole genome shotgun (WGS) entry which is preliminary data.</text>
</comment>
<organism evidence="20 21">
    <name type="scientific">Natronospirillum operosum</name>
    <dbReference type="NCBI Taxonomy" id="2759953"/>
    <lineage>
        <taxon>Bacteria</taxon>
        <taxon>Pseudomonadati</taxon>
        <taxon>Pseudomonadota</taxon>
        <taxon>Gammaproteobacteria</taxon>
        <taxon>Oceanospirillales</taxon>
        <taxon>Natronospirillaceae</taxon>
        <taxon>Natronospirillum</taxon>
    </lineage>
</organism>
<feature type="binding site" evidence="17">
    <location>
        <position position="83"/>
    </location>
    <ligand>
        <name>a ubiquinone</name>
        <dbReference type="ChEBI" id="CHEBI:16389"/>
    </ligand>
</feature>
<dbReference type="SUPFAM" id="SSF81343">
    <property type="entry name" value="Fumarate reductase respiratory complex transmembrane subunits"/>
    <property type="match status" value="1"/>
</dbReference>
<keyword evidence="14 18" id="KW-0408">Iron</keyword>
<dbReference type="GO" id="GO:0017004">
    <property type="term" value="P:cytochrome complex assembly"/>
    <property type="evidence" value="ECO:0007669"/>
    <property type="project" value="TreeGrafter"/>
</dbReference>
<dbReference type="Gene3D" id="1.20.1300.10">
    <property type="entry name" value="Fumarate reductase/succinate dehydrogenase, transmembrane subunit"/>
    <property type="match status" value="1"/>
</dbReference>
<keyword evidence="12 16" id="KW-0249">Electron transport</keyword>
<feature type="transmembrane region" description="Helical" evidence="19">
    <location>
        <begin position="59"/>
        <end position="80"/>
    </location>
</feature>
<evidence type="ECO:0000256" key="10">
    <source>
        <dbReference type="ARBA" id="ARBA00022692"/>
    </source>
</evidence>
<evidence type="ECO:0000256" key="3">
    <source>
        <dbReference type="ARBA" id="ARBA00005163"/>
    </source>
</evidence>
<evidence type="ECO:0000256" key="1">
    <source>
        <dbReference type="ARBA" id="ARBA00004050"/>
    </source>
</evidence>
<dbReference type="EMBL" id="SRMF01000001">
    <property type="protein sequence ID" value="TGG95702.1"/>
    <property type="molecule type" value="Genomic_DNA"/>
</dbReference>
<comment type="pathway">
    <text evidence="3 16">Carbohydrate metabolism; tricarboxylic acid cycle.</text>
</comment>
<evidence type="ECO:0000256" key="9">
    <source>
        <dbReference type="ARBA" id="ARBA00022617"/>
    </source>
</evidence>
<evidence type="ECO:0000313" key="21">
    <source>
        <dbReference type="Proteomes" id="UP000297475"/>
    </source>
</evidence>
<evidence type="ECO:0000256" key="13">
    <source>
        <dbReference type="ARBA" id="ARBA00022989"/>
    </source>
</evidence>
<keyword evidence="8 16" id="KW-0816">Tricarboxylic acid cycle</keyword>
<dbReference type="Pfam" id="PF01127">
    <property type="entry name" value="Sdh_cyt"/>
    <property type="match status" value="1"/>
</dbReference>
<dbReference type="InterPro" id="IPR014312">
    <property type="entry name" value="Succ_DH_anchor"/>
</dbReference>
<dbReference type="OrthoDB" id="5612767at2"/>
<name>A0A4Z0WC12_9GAMM</name>
<proteinExistence type="predicted"/>
<evidence type="ECO:0000256" key="12">
    <source>
        <dbReference type="ARBA" id="ARBA00022982"/>
    </source>
</evidence>
<keyword evidence="5 16" id="KW-0813">Transport</keyword>
<feature type="transmembrane region" description="Helical" evidence="19">
    <location>
        <begin position="21"/>
        <end position="39"/>
    </location>
</feature>
<feature type="transmembrane region" description="Helical" evidence="19">
    <location>
        <begin position="92"/>
        <end position="114"/>
    </location>
</feature>
<protein>
    <recommendedName>
        <fullName evidence="4 16">Succinate dehydrogenase hydrophobic membrane anchor subunit</fullName>
    </recommendedName>
</protein>
<evidence type="ECO:0000256" key="15">
    <source>
        <dbReference type="ARBA" id="ARBA00023136"/>
    </source>
</evidence>
<dbReference type="PANTHER" id="PTHR38689">
    <property type="entry name" value="SUCCINATE DEHYDROGENASE HYDROPHOBIC MEMBRANE ANCHOR SUBUNIT"/>
    <property type="match status" value="1"/>
</dbReference>
<dbReference type="GO" id="GO:0046872">
    <property type="term" value="F:metal ion binding"/>
    <property type="evidence" value="ECO:0007669"/>
    <property type="project" value="UniProtKB-KW"/>
</dbReference>
<evidence type="ECO:0000256" key="6">
    <source>
        <dbReference type="ARBA" id="ARBA00022475"/>
    </source>
</evidence>
<evidence type="ECO:0000313" key="20">
    <source>
        <dbReference type="EMBL" id="TGG95702.1"/>
    </source>
</evidence>
<keyword evidence="10 19" id="KW-0812">Transmembrane</keyword>
<keyword evidence="6 16" id="KW-1003">Cell membrane</keyword>
<evidence type="ECO:0000256" key="5">
    <source>
        <dbReference type="ARBA" id="ARBA00022448"/>
    </source>
</evidence>
<evidence type="ECO:0000256" key="16">
    <source>
        <dbReference type="PIRNR" id="PIRNR000169"/>
    </source>
</evidence>
<evidence type="ECO:0000256" key="2">
    <source>
        <dbReference type="ARBA" id="ARBA00004429"/>
    </source>
</evidence>
<dbReference type="PANTHER" id="PTHR38689:SF1">
    <property type="entry name" value="SUCCINATE DEHYDROGENASE HYDROPHOBIC MEMBRANE ANCHOR SUBUNIT"/>
    <property type="match status" value="1"/>
</dbReference>
<keyword evidence="15 16" id="KW-0472">Membrane</keyword>
<evidence type="ECO:0000256" key="11">
    <source>
        <dbReference type="ARBA" id="ARBA00022723"/>
    </source>
</evidence>
<dbReference type="InterPro" id="IPR000701">
    <property type="entry name" value="SuccDH_FuR_B_TM-su"/>
</dbReference>
<evidence type="ECO:0000256" key="7">
    <source>
        <dbReference type="ARBA" id="ARBA00022519"/>
    </source>
</evidence>
<sequence>MVKNITSFTGNGVADWLVQRVSAVILAAYTLFLVVWFLALPEWSYEAWSGLFAQGWMKIFTVLAVLSFVAHAWIGIWTATTDYLKSNTAVRILVQLAVILVLFIYLIVTFDAVWGV</sequence>
<evidence type="ECO:0000256" key="17">
    <source>
        <dbReference type="PIRSR" id="PIRSR000169-1"/>
    </source>
</evidence>
<dbReference type="GO" id="GO:0009055">
    <property type="term" value="F:electron transfer activity"/>
    <property type="evidence" value="ECO:0007669"/>
    <property type="project" value="TreeGrafter"/>
</dbReference>
<dbReference type="Proteomes" id="UP000297475">
    <property type="component" value="Unassembled WGS sequence"/>
</dbReference>
<dbReference type="PIRSF" id="PIRSF000169">
    <property type="entry name" value="SDH_D"/>
    <property type="match status" value="1"/>
</dbReference>
<dbReference type="GO" id="GO:0020037">
    <property type="term" value="F:heme binding"/>
    <property type="evidence" value="ECO:0007669"/>
    <property type="project" value="InterPro"/>
</dbReference>
<keyword evidence="9 18" id="KW-0349">Heme</keyword>
<reference evidence="20 21" key="1">
    <citation type="submission" date="2019-04" db="EMBL/GenBank/DDBJ databases">
        <title>Natronospirillum operosus gen. nov., sp. nov., a haloalkaliphilic satellite isolated from decaying biomass of laboratory culture of cyanobacterium Geitlerinema sp. and proposal of Natronospirillaceae fam. nov. and Saccharospirillaceae fam. nov.</title>
        <authorList>
            <person name="Kevbrin V."/>
            <person name="Boltyanskaya Y."/>
            <person name="Koziaeva V."/>
            <person name="Grouzdev D.S."/>
            <person name="Park M."/>
            <person name="Cho J."/>
        </authorList>
    </citation>
    <scope>NUCLEOTIDE SEQUENCE [LARGE SCALE GENOMIC DNA]</scope>
    <source>
        <strain evidence="20 21">G-116</strain>
    </source>
</reference>
<dbReference type="InterPro" id="IPR034804">
    <property type="entry name" value="SQR/QFR_C/D"/>
</dbReference>
<evidence type="ECO:0000256" key="8">
    <source>
        <dbReference type="ARBA" id="ARBA00022532"/>
    </source>
</evidence>
<evidence type="ECO:0000256" key="14">
    <source>
        <dbReference type="ARBA" id="ARBA00023004"/>
    </source>
</evidence>
<comment type="cofactor">
    <cofactor evidence="18">
        <name>heme</name>
        <dbReference type="ChEBI" id="CHEBI:30413"/>
    </cofactor>
    <text evidence="18">The heme is bound between the two transmembrane subunits.</text>
</comment>
<dbReference type="RefSeq" id="WP_135481583.1">
    <property type="nucleotide sequence ID" value="NZ_SRMF01000001.1"/>
</dbReference>
<dbReference type="UniPathway" id="UPA00223"/>
<gene>
    <name evidence="20" type="primary">sdhD</name>
    <name evidence="20" type="ORF">E4656_04635</name>
</gene>
<evidence type="ECO:0000256" key="4">
    <source>
        <dbReference type="ARBA" id="ARBA00019425"/>
    </source>
</evidence>